<comment type="similarity">
    <text evidence="2">Belongs to the UPF0702 family.</text>
</comment>
<dbReference type="Gene3D" id="3.30.240.20">
    <property type="entry name" value="bsu07140 like domains"/>
    <property type="match status" value="1"/>
</dbReference>
<dbReference type="Proteomes" id="UP000297972">
    <property type="component" value="Unassembled WGS sequence"/>
</dbReference>
<evidence type="ECO:0000256" key="3">
    <source>
        <dbReference type="ARBA" id="ARBA00022475"/>
    </source>
</evidence>
<evidence type="ECO:0000256" key="2">
    <source>
        <dbReference type="ARBA" id="ARBA00006448"/>
    </source>
</evidence>
<dbReference type="PANTHER" id="PTHR34582:SF6">
    <property type="entry name" value="UPF0702 TRANSMEMBRANE PROTEIN YCAP"/>
    <property type="match status" value="1"/>
</dbReference>
<evidence type="ECO:0000256" key="7">
    <source>
        <dbReference type="SAM" id="Phobius"/>
    </source>
</evidence>
<evidence type="ECO:0000259" key="8">
    <source>
        <dbReference type="Pfam" id="PF04239"/>
    </source>
</evidence>
<comment type="subcellular location">
    <subcellularLocation>
        <location evidence="1">Cell membrane</location>
        <topology evidence="1">Multi-pass membrane protein</topology>
    </subcellularLocation>
</comment>
<evidence type="ECO:0000256" key="1">
    <source>
        <dbReference type="ARBA" id="ARBA00004651"/>
    </source>
</evidence>
<dbReference type="EMBL" id="SRPG01000345">
    <property type="protein sequence ID" value="TGN43642.1"/>
    <property type="molecule type" value="Genomic_DNA"/>
</dbReference>
<sequence>MVVRAVVVFAFAVLIVRMGEKRFIGKNTAFDVILGVMLGSVVSRAITGQSPFIPTLCAAVVLVALHWLFSRIAFRWSPFGTLIKGRTRILVHDGEVDWEAMSRSNLSRDDLLGALRLKASITDWANVKEARLERNGEISVIQNND</sequence>
<reference evidence="9 10" key="1">
    <citation type="submission" date="2019-03" db="EMBL/GenBank/DDBJ databases">
        <authorList>
            <person name="Li J."/>
        </authorList>
    </citation>
    <scope>NUCLEOTIDE SEQUENCE [LARGE SCALE GENOMIC DNA]</scope>
    <source>
        <strain evidence="9 10">3058</strain>
    </source>
</reference>
<keyword evidence="3" id="KW-1003">Cell membrane</keyword>
<dbReference type="PANTHER" id="PTHR34582">
    <property type="entry name" value="UPF0702 TRANSMEMBRANE PROTEIN YCAP"/>
    <property type="match status" value="1"/>
</dbReference>
<evidence type="ECO:0000256" key="4">
    <source>
        <dbReference type="ARBA" id="ARBA00022692"/>
    </source>
</evidence>
<proteinExistence type="inferred from homology"/>
<keyword evidence="4 7" id="KW-0812">Transmembrane</keyword>
<comment type="caution">
    <text evidence="9">The sequence shown here is derived from an EMBL/GenBank/DDBJ whole genome shotgun (WGS) entry which is preliminary data.</text>
</comment>
<feature type="domain" description="YetF C-terminal" evidence="8">
    <location>
        <begin position="76"/>
        <end position="145"/>
    </location>
</feature>
<dbReference type="Pfam" id="PF04239">
    <property type="entry name" value="DUF421"/>
    <property type="match status" value="1"/>
</dbReference>
<feature type="transmembrane region" description="Helical" evidence="7">
    <location>
        <begin position="52"/>
        <end position="69"/>
    </location>
</feature>
<keyword evidence="10" id="KW-1185">Reference proteome</keyword>
<dbReference type="GO" id="GO:0005886">
    <property type="term" value="C:plasma membrane"/>
    <property type="evidence" value="ECO:0007669"/>
    <property type="project" value="UniProtKB-SubCell"/>
</dbReference>
<keyword evidence="5 7" id="KW-1133">Transmembrane helix</keyword>
<evidence type="ECO:0000313" key="9">
    <source>
        <dbReference type="EMBL" id="TGN43642.1"/>
    </source>
</evidence>
<organism evidence="9 10">
    <name type="scientific">Paracoccus liaowanqingii</name>
    <dbReference type="NCBI Taxonomy" id="2560053"/>
    <lineage>
        <taxon>Bacteria</taxon>
        <taxon>Pseudomonadati</taxon>
        <taxon>Pseudomonadota</taxon>
        <taxon>Alphaproteobacteria</taxon>
        <taxon>Rhodobacterales</taxon>
        <taxon>Paracoccaceae</taxon>
        <taxon>Paracoccus</taxon>
    </lineage>
</organism>
<gene>
    <name evidence="9" type="ORF">E4L95_20435</name>
</gene>
<dbReference type="InterPro" id="IPR023090">
    <property type="entry name" value="UPF0702_alpha/beta_dom_sf"/>
</dbReference>
<evidence type="ECO:0000256" key="6">
    <source>
        <dbReference type="ARBA" id="ARBA00023136"/>
    </source>
</evidence>
<dbReference type="OrthoDB" id="9793799at2"/>
<protein>
    <submittedName>
        <fullName evidence="9">DUF421 domain-containing protein</fullName>
    </submittedName>
</protein>
<evidence type="ECO:0000313" key="10">
    <source>
        <dbReference type="Proteomes" id="UP000297972"/>
    </source>
</evidence>
<evidence type="ECO:0000256" key="5">
    <source>
        <dbReference type="ARBA" id="ARBA00022989"/>
    </source>
</evidence>
<keyword evidence="6 7" id="KW-0472">Membrane</keyword>
<dbReference type="InterPro" id="IPR007353">
    <property type="entry name" value="DUF421"/>
</dbReference>
<feature type="transmembrane region" description="Helical" evidence="7">
    <location>
        <begin position="28"/>
        <end position="46"/>
    </location>
</feature>
<name>A0A4Z1C4Q4_9RHOB</name>
<accession>A0A4Z1C4Q4</accession>
<dbReference type="AlphaFoldDB" id="A0A4Z1C4Q4"/>